<dbReference type="InterPro" id="IPR036397">
    <property type="entry name" value="RNaseH_sf"/>
</dbReference>
<organism evidence="2 3">
    <name type="scientific">Ficus carica</name>
    <name type="common">Common fig</name>
    <dbReference type="NCBI Taxonomy" id="3494"/>
    <lineage>
        <taxon>Eukaryota</taxon>
        <taxon>Viridiplantae</taxon>
        <taxon>Streptophyta</taxon>
        <taxon>Embryophyta</taxon>
        <taxon>Tracheophyta</taxon>
        <taxon>Spermatophyta</taxon>
        <taxon>Magnoliopsida</taxon>
        <taxon>eudicotyledons</taxon>
        <taxon>Gunneridae</taxon>
        <taxon>Pentapetalae</taxon>
        <taxon>rosids</taxon>
        <taxon>fabids</taxon>
        <taxon>Rosales</taxon>
        <taxon>Moraceae</taxon>
        <taxon>Ficeae</taxon>
        <taxon>Ficus</taxon>
    </lineage>
</organism>
<comment type="caution">
    <text evidence="2">The sequence shown here is derived from an EMBL/GenBank/DDBJ whole genome shotgun (WGS) entry which is preliminary data.</text>
</comment>
<feature type="domain" description="RNase H type-1" evidence="1">
    <location>
        <begin position="36"/>
        <end position="158"/>
    </location>
</feature>
<dbReference type="Pfam" id="PF13456">
    <property type="entry name" value="RVT_3"/>
    <property type="match status" value="1"/>
</dbReference>
<dbReference type="GO" id="GO:0003676">
    <property type="term" value="F:nucleic acid binding"/>
    <property type="evidence" value="ECO:0007669"/>
    <property type="project" value="InterPro"/>
</dbReference>
<name>A0AA87ZIT9_FICCA</name>
<dbReference type="Gene3D" id="3.30.420.10">
    <property type="entry name" value="Ribonuclease H-like superfamily/Ribonuclease H"/>
    <property type="match status" value="1"/>
</dbReference>
<dbReference type="InterPro" id="IPR012337">
    <property type="entry name" value="RNaseH-like_sf"/>
</dbReference>
<dbReference type="GO" id="GO:0004523">
    <property type="term" value="F:RNA-DNA hybrid ribonuclease activity"/>
    <property type="evidence" value="ECO:0007669"/>
    <property type="project" value="InterPro"/>
</dbReference>
<protein>
    <recommendedName>
        <fullName evidence="1">RNase H type-1 domain-containing protein</fullName>
    </recommendedName>
</protein>
<dbReference type="EMBL" id="BTGU01000002">
    <property type="protein sequence ID" value="GMN27283.1"/>
    <property type="molecule type" value="Genomic_DNA"/>
</dbReference>
<evidence type="ECO:0000259" key="1">
    <source>
        <dbReference type="Pfam" id="PF13456"/>
    </source>
</evidence>
<sequence length="198" mass="22020">MNLPSSCNRPFKPPAHNRLVSYVSWISPADYAWKLNFAGFIADHRTGNGGAGFILRDENAIMKAACAEPLKYAESRCAAELLALSHGLQIAITQGVEYLEIEGDCSTVFQMLHGLISPPSPGMARILAKCLQYIRSFRCVKTRWVNVHRNEPTNRVAELAIAEDEPVYWFTNPPPDVMAMLIEDVIGRMVPLSDVMSQ</sequence>
<accession>A0AA87ZIT9</accession>
<dbReference type="PANTHER" id="PTHR47723:SF4">
    <property type="entry name" value="PENTATRICOPEPTIDE REPEAT-CONTAINING-LIKE PROTEIN"/>
    <property type="match status" value="1"/>
</dbReference>
<dbReference type="PANTHER" id="PTHR47723">
    <property type="entry name" value="OS05G0353850 PROTEIN"/>
    <property type="match status" value="1"/>
</dbReference>
<dbReference type="Proteomes" id="UP001187192">
    <property type="component" value="Unassembled WGS sequence"/>
</dbReference>
<reference evidence="2" key="1">
    <citation type="submission" date="2023-07" db="EMBL/GenBank/DDBJ databases">
        <title>draft genome sequence of fig (Ficus carica).</title>
        <authorList>
            <person name="Takahashi T."/>
            <person name="Nishimura K."/>
        </authorList>
    </citation>
    <scope>NUCLEOTIDE SEQUENCE</scope>
</reference>
<dbReference type="InterPro" id="IPR053151">
    <property type="entry name" value="RNase_H-like"/>
</dbReference>
<dbReference type="AlphaFoldDB" id="A0AA87ZIT9"/>
<evidence type="ECO:0000313" key="2">
    <source>
        <dbReference type="EMBL" id="GMN27283.1"/>
    </source>
</evidence>
<dbReference type="InterPro" id="IPR002156">
    <property type="entry name" value="RNaseH_domain"/>
</dbReference>
<proteinExistence type="predicted"/>
<evidence type="ECO:0000313" key="3">
    <source>
        <dbReference type="Proteomes" id="UP001187192"/>
    </source>
</evidence>
<gene>
    <name evidence="2" type="ORF">TIFTF001_001567</name>
</gene>
<dbReference type="InterPro" id="IPR044730">
    <property type="entry name" value="RNase_H-like_dom_plant"/>
</dbReference>
<dbReference type="SUPFAM" id="SSF53098">
    <property type="entry name" value="Ribonuclease H-like"/>
    <property type="match status" value="1"/>
</dbReference>
<dbReference type="CDD" id="cd06222">
    <property type="entry name" value="RNase_H_like"/>
    <property type="match status" value="1"/>
</dbReference>
<keyword evidence="3" id="KW-1185">Reference proteome</keyword>